<feature type="active site" description="Proton donor" evidence="11 14">
    <location>
        <position position="729"/>
    </location>
</feature>
<dbReference type="GO" id="GO:0003871">
    <property type="term" value="F:5-methyltetrahydropteroyltriglutamate-homocysteine S-methyltransferase activity"/>
    <property type="evidence" value="ECO:0007669"/>
    <property type="project" value="UniProtKB-UniRule"/>
</dbReference>
<feature type="binding site" evidence="11">
    <location>
        <position position="143"/>
    </location>
    <ligand>
        <name>5-methyltetrahydropteroyltri-L-glutamate</name>
        <dbReference type="ChEBI" id="CHEBI:58207"/>
    </ligand>
</feature>
<keyword evidence="6 11" id="KW-0808">Transferase</keyword>
<comment type="function">
    <text evidence="1 11">Catalyzes the transfer of a methyl group from 5-methyltetrahydrofolate to homocysteine resulting in methionine formation.</text>
</comment>
<dbReference type="STRING" id="316055.RPE_3169"/>
<comment type="cofactor">
    <cofactor evidence="11">
        <name>Zn(2+)</name>
        <dbReference type="ChEBI" id="CHEBI:29105"/>
    </cofactor>
    <text evidence="11">Binds 1 zinc ion per subunit.</text>
</comment>
<keyword evidence="5 11" id="KW-0028">Amino-acid biosynthesis</keyword>
<accession>Q07LS9</accession>
<comment type="similarity">
    <text evidence="3 11">Belongs to the vitamin-B12 independent methionine synthase family.</text>
</comment>
<keyword evidence="9 11" id="KW-0862">Zinc</keyword>
<evidence type="ECO:0000256" key="10">
    <source>
        <dbReference type="ARBA" id="ARBA00023167"/>
    </source>
</evidence>
<keyword evidence="10 11" id="KW-0486">Methionine biosynthesis</keyword>
<dbReference type="EC" id="2.1.1.14" evidence="11"/>
<evidence type="ECO:0000256" key="8">
    <source>
        <dbReference type="ARBA" id="ARBA00022737"/>
    </source>
</evidence>
<evidence type="ECO:0000256" key="5">
    <source>
        <dbReference type="ARBA" id="ARBA00022605"/>
    </source>
</evidence>
<evidence type="ECO:0000256" key="3">
    <source>
        <dbReference type="ARBA" id="ARBA00009553"/>
    </source>
</evidence>
<evidence type="ECO:0000256" key="9">
    <source>
        <dbReference type="ARBA" id="ARBA00022833"/>
    </source>
</evidence>
<sequence>MSTSSMPTSTMSASTLSVATLGTPRMGPRRELKFALESYWAGQSDAESLTAAAAKLRAANWAQQKSLGVGVIPSNDFSFYDQVLDTSVMVGAIPEIYGWKGGPVSLATYFAMARGSQTAAVDLACAHGANGHAEGVPAQEMTKWFDTNYHFMVPELTSNQQFVLSSLKPVDEYREAKALGHHTRPVLLGPVTFLKLSKSKDLSLNPLSLLDRLLPVYASVLRQLAAEGADWVQCDEPCLVLDLNDADRAALQRAYGFLTEVVPQLKFMLATYFGGLGDNLESALSLPVDGLHLDLVRAPKQLDDVLAKAHDGLVLSLGVIDGRNIWRADLPALLDWLEPIVAERGADRVQIAPSCSMLHVPVDLDQETAIDPDLKSWLSFSVQKMAELATLGAALAGGRRSVQDALAASAAAAAARKASPKVHDAKVVERAGAVTPAMSKRSSPFEQRARIQRSEFNLPAFPTTTIGSFPQTQEVRVARGAHAKGTLSDSDYKTFLREETSRTIRWQEEIGLDVLVHGEFERNDMVQYFGEQLAGFAFTEHGWVQSYGSRCVRPPILFGDVSRPKPMTVEWWQFAQSLTNKPMKGMLTGPVTILNWSFVRNDIPRSAACRQIALAIRDEVADLEAAGAKMIQIDEAALREGLPLRRSEWSNYLDWAVECFRICSSGVKEGTQIHTHMCYSEFNDIIDAIGAMDADVISIETSRSKMELLDAFKTYRYPNEIGPGVYDIHSPRVPKIEEMTELLRLARLRLADDQLWINPDCGLKTRKWQEVQPALINMVAAAKQIRATLS</sequence>
<feature type="binding site" evidence="11">
    <location>
        <position position="676"/>
    </location>
    <ligand>
        <name>Zn(2+)</name>
        <dbReference type="ChEBI" id="CHEBI:29105"/>
        <note>catalytic</note>
    </ligand>
</feature>
<keyword evidence="7 11" id="KW-0479">Metal-binding</keyword>
<feature type="binding site" evidence="11">
    <location>
        <position position="761"/>
    </location>
    <ligand>
        <name>Zn(2+)</name>
        <dbReference type="ChEBI" id="CHEBI:29105"/>
        <note>catalytic</note>
    </ligand>
</feature>
<feature type="binding site" evidence="13">
    <location>
        <position position="700"/>
    </location>
    <ligand>
        <name>Zn(2+)</name>
        <dbReference type="ChEBI" id="CHEBI:29105"/>
        <label>1</label>
        <note>catalytic</note>
    </ligand>
</feature>
<evidence type="ECO:0000259" key="16">
    <source>
        <dbReference type="Pfam" id="PF08267"/>
    </source>
</evidence>
<dbReference type="InterPro" id="IPR006276">
    <property type="entry name" value="Cobalamin-indep_Met_synthase"/>
</dbReference>
<comment type="pathway">
    <text evidence="2 11">Amino-acid biosynthesis; L-methionine biosynthesis via de novo pathway; L-methionine from L-homocysteine (MetE route): step 1/1.</text>
</comment>
<feature type="binding site" evidence="11">
    <location>
        <begin position="30"/>
        <end position="33"/>
    </location>
    <ligand>
        <name>5-methyltetrahydropteroyltri-L-glutamate</name>
        <dbReference type="ChEBI" id="CHEBI:58207"/>
    </ligand>
</feature>
<feature type="binding site" evidence="12">
    <location>
        <position position="33"/>
    </location>
    <ligand>
        <name>5-methyltetrahydropteroyltri-L-glutamate</name>
        <dbReference type="ChEBI" id="CHEBI:58207"/>
    </ligand>
</feature>
<keyword evidence="8 11" id="KW-0677">Repeat</keyword>
<comment type="catalytic activity">
    <reaction evidence="11">
        <text>5-methyltetrahydropteroyltri-L-glutamate + L-homocysteine = tetrahydropteroyltri-L-glutamate + L-methionine</text>
        <dbReference type="Rhea" id="RHEA:21196"/>
        <dbReference type="ChEBI" id="CHEBI:57844"/>
        <dbReference type="ChEBI" id="CHEBI:58140"/>
        <dbReference type="ChEBI" id="CHEBI:58199"/>
        <dbReference type="ChEBI" id="CHEBI:58207"/>
        <dbReference type="EC" id="2.1.1.14"/>
    </reaction>
</comment>
<feature type="domain" description="Cobalamin-independent methionine synthase MetE N-terminal" evidence="16">
    <location>
        <begin position="19"/>
        <end position="342"/>
    </location>
</feature>
<evidence type="ECO:0000256" key="6">
    <source>
        <dbReference type="ARBA" id="ARBA00022679"/>
    </source>
</evidence>
<dbReference type="UniPathway" id="UPA00051">
    <property type="reaction ID" value="UER00082"/>
</dbReference>
<dbReference type="FunFam" id="3.20.20.210:FF:000003">
    <property type="entry name" value="5-methyltetrahydropteroyltriglutamate--homocysteine methyltransferase"/>
    <property type="match status" value="1"/>
</dbReference>
<comment type="cofactor">
    <cofactor evidence="13">
        <name>Zn(2+)</name>
        <dbReference type="ChEBI" id="CHEBI:29105"/>
    </cofactor>
    <text evidence="13">Binds 2 Zn(2+) ions per subunit.</text>
</comment>
<dbReference type="Gene3D" id="3.20.20.210">
    <property type="match status" value="2"/>
</dbReference>
<feature type="binding site" evidence="11">
    <location>
        <position position="678"/>
    </location>
    <ligand>
        <name>Zn(2+)</name>
        <dbReference type="ChEBI" id="CHEBI:29105"/>
        <note>catalytic</note>
    </ligand>
</feature>
<feature type="binding site" evidence="13">
    <location>
        <position position="676"/>
    </location>
    <ligand>
        <name>Zn(2+)</name>
        <dbReference type="ChEBI" id="CHEBI:29105"/>
        <label>1</label>
        <note>catalytic</note>
    </ligand>
</feature>
<evidence type="ECO:0000259" key="15">
    <source>
        <dbReference type="Pfam" id="PF01717"/>
    </source>
</evidence>
<dbReference type="Pfam" id="PF08267">
    <property type="entry name" value="Meth_synt_1"/>
    <property type="match status" value="1"/>
</dbReference>
<evidence type="ECO:0000256" key="4">
    <source>
        <dbReference type="ARBA" id="ARBA00022603"/>
    </source>
</evidence>
<feature type="binding site" evidence="11 12">
    <location>
        <begin position="466"/>
        <end position="468"/>
    </location>
    <ligand>
        <name>L-homocysteine</name>
        <dbReference type="ChEBI" id="CHEBI:58199"/>
    </ligand>
</feature>
<name>Q07LS9_RHOP5</name>
<dbReference type="GO" id="GO:0071265">
    <property type="term" value="P:L-methionine biosynthetic process"/>
    <property type="evidence" value="ECO:0007669"/>
    <property type="project" value="UniProtKB-ARBA"/>
</dbReference>
<dbReference type="InterPro" id="IPR038071">
    <property type="entry name" value="UROD/MetE-like_sf"/>
</dbReference>
<feature type="binding site" evidence="11 12">
    <location>
        <position position="596"/>
    </location>
    <ligand>
        <name>5-methyltetrahydropteroyltri-L-glutamate</name>
        <dbReference type="ChEBI" id="CHEBI:58207"/>
    </ligand>
</feature>
<evidence type="ECO:0000256" key="2">
    <source>
        <dbReference type="ARBA" id="ARBA00004681"/>
    </source>
</evidence>
<reference evidence="17" key="1">
    <citation type="submission" date="2006-09" db="EMBL/GenBank/DDBJ databases">
        <title>Complete sequence of Rhodopseudomonas palustris BisA53.</title>
        <authorList>
            <consortium name="US DOE Joint Genome Institute"/>
            <person name="Copeland A."/>
            <person name="Lucas S."/>
            <person name="Lapidus A."/>
            <person name="Barry K."/>
            <person name="Detter J.C."/>
            <person name="Glavina del Rio T."/>
            <person name="Hammon N."/>
            <person name="Israni S."/>
            <person name="Dalin E."/>
            <person name="Tice H."/>
            <person name="Pitluck S."/>
            <person name="Chain P."/>
            <person name="Malfatti S."/>
            <person name="Shin M."/>
            <person name="Vergez L."/>
            <person name="Schmutz J."/>
            <person name="Larimer F."/>
            <person name="Land M."/>
            <person name="Hauser L."/>
            <person name="Pelletier D.A."/>
            <person name="Kyrpides N."/>
            <person name="Kim E."/>
            <person name="Harwood C.S."/>
            <person name="Oda Y."/>
            <person name="Richardson P."/>
        </authorList>
    </citation>
    <scope>NUCLEOTIDE SEQUENCE [LARGE SCALE GENOMIC DNA]</scope>
    <source>
        <strain evidence="17">BisA53</strain>
    </source>
</reference>
<gene>
    <name evidence="11" type="primary">metE</name>
    <name evidence="17" type="ordered locus">RPE_3169</name>
</gene>
<dbReference type="InterPro" id="IPR013215">
    <property type="entry name" value="Cbl-indep_Met_Synth_N"/>
</dbReference>
<evidence type="ECO:0000256" key="12">
    <source>
        <dbReference type="PIRSR" id="PIRSR000382-1"/>
    </source>
</evidence>
<dbReference type="SUPFAM" id="SSF51726">
    <property type="entry name" value="UROD/MetE-like"/>
    <property type="match status" value="2"/>
</dbReference>
<dbReference type="CDD" id="cd03312">
    <property type="entry name" value="CIMS_N_terminal_like"/>
    <property type="match status" value="1"/>
</dbReference>
<dbReference type="GO" id="GO:0032259">
    <property type="term" value="P:methylation"/>
    <property type="evidence" value="ECO:0007669"/>
    <property type="project" value="UniProtKB-KW"/>
</dbReference>
<feature type="binding site" evidence="11">
    <location>
        <position position="700"/>
    </location>
    <ligand>
        <name>Zn(2+)</name>
        <dbReference type="ChEBI" id="CHEBI:29105"/>
        <note>catalytic</note>
    </ligand>
</feature>
<evidence type="ECO:0000256" key="11">
    <source>
        <dbReference type="HAMAP-Rule" id="MF_00172"/>
    </source>
</evidence>
<feature type="binding site" evidence="12">
    <location>
        <position position="148"/>
    </location>
    <ligand>
        <name>5-methyltetrahydropteroyltri-L-glutamate</name>
        <dbReference type="ChEBI" id="CHEBI:58207"/>
    </ligand>
</feature>
<dbReference type="NCBIfam" id="TIGR01371">
    <property type="entry name" value="met_syn_B12ind"/>
    <property type="match status" value="1"/>
</dbReference>
<dbReference type="PIRSF" id="PIRSF000382">
    <property type="entry name" value="MeTrfase_B12_ind"/>
    <property type="match status" value="1"/>
</dbReference>
<feature type="binding site" evidence="11 12">
    <location>
        <position position="519"/>
    </location>
    <ligand>
        <name>L-methionine</name>
        <dbReference type="ChEBI" id="CHEBI:57844"/>
    </ligand>
</feature>
<feature type="binding site" evidence="11">
    <location>
        <position position="640"/>
    </location>
    <ligand>
        <name>5-methyltetrahydropteroyltri-L-glutamate</name>
        <dbReference type="ChEBI" id="CHEBI:58207"/>
    </ligand>
</feature>
<feature type="domain" description="Cobalamin-independent methionine synthase MetE C-terminal/archaeal" evidence="15">
    <location>
        <begin position="461"/>
        <end position="783"/>
    </location>
</feature>
<dbReference type="NCBIfam" id="NF003556">
    <property type="entry name" value="PRK05222.1"/>
    <property type="match status" value="1"/>
</dbReference>
<feature type="binding site" evidence="11">
    <location>
        <position position="519"/>
    </location>
    <ligand>
        <name>L-homocysteine</name>
        <dbReference type="ChEBI" id="CHEBI:58199"/>
    </ligand>
</feature>
<evidence type="ECO:0000256" key="7">
    <source>
        <dbReference type="ARBA" id="ARBA00022723"/>
    </source>
</evidence>
<dbReference type="EMBL" id="CP000463">
    <property type="protein sequence ID" value="ABJ07105.1"/>
    <property type="molecule type" value="Genomic_DNA"/>
</dbReference>
<dbReference type="InterPro" id="IPR002629">
    <property type="entry name" value="Met_Synth_C/arc"/>
</dbReference>
<feature type="binding site" evidence="11 12">
    <location>
        <begin position="466"/>
        <end position="468"/>
    </location>
    <ligand>
        <name>L-methionine</name>
        <dbReference type="ChEBI" id="CHEBI:57844"/>
    </ligand>
</feature>
<dbReference type="GO" id="GO:0008270">
    <property type="term" value="F:zinc ion binding"/>
    <property type="evidence" value="ECO:0007669"/>
    <property type="project" value="InterPro"/>
</dbReference>
<evidence type="ECO:0000256" key="1">
    <source>
        <dbReference type="ARBA" id="ARBA00002777"/>
    </source>
</evidence>
<evidence type="ECO:0000256" key="14">
    <source>
        <dbReference type="PIRSR" id="PIRSR000382-3"/>
    </source>
</evidence>
<feature type="binding site" evidence="13">
    <location>
        <position position="678"/>
    </location>
    <ligand>
        <name>Zn(2+)</name>
        <dbReference type="ChEBI" id="CHEBI:29105"/>
        <label>1</label>
        <note>catalytic</note>
    </ligand>
</feature>
<feature type="binding site" evidence="11 12">
    <location>
        <position position="634"/>
    </location>
    <ligand>
        <name>L-methionine</name>
        <dbReference type="ChEBI" id="CHEBI:57844"/>
    </ligand>
</feature>
<protein>
    <recommendedName>
        <fullName evidence="11">5-methyltetrahydropteroyltriglutamate--homocysteine methyltransferase</fullName>
        <ecNumber evidence="11">2.1.1.14</ecNumber>
    </recommendedName>
    <alternativeName>
        <fullName evidence="11">Cobalamin-independent methionine synthase</fullName>
    </alternativeName>
    <alternativeName>
        <fullName evidence="11">Methionine synthase, vitamin-B12 independent isozyme</fullName>
    </alternativeName>
</protein>
<dbReference type="PANTHER" id="PTHR30519">
    <property type="entry name" value="5-METHYLTETRAHYDROPTEROYLTRIGLUTAMATE--HOMOCYSTEINE METHYLTRANSFERASE"/>
    <property type="match status" value="1"/>
</dbReference>
<dbReference type="CDD" id="cd03311">
    <property type="entry name" value="CIMS_C_terminal_like"/>
    <property type="match status" value="1"/>
</dbReference>
<organism evidence="17">
    <name type="scientific">Rhodopseudomonas palustris (strain BisA53)</name>
    <dbReference type="NCBI Taxonomy" id="316055"/>
    <lineage>
        <taxon>Bacteria</taxon>
        <taxon>Pseudomonadati</taxon>
        <taxon>Pseudomonadota</taxon>
        <taxon>Alphaproteobacteria</taxon>
        <taxon>Hyphomicrobiales</taxon>
        <taxon>Nitrobacteraceae</taxon>
        <taxon>Rhodopseudomonas</taxon>
    </lineage>
</organism>
<proteinExistence type="inferred from homology"/>
<dbReference type="AlphaFoldDB" id="Q07LS9"/>
<evidence type="ECO:0000256" key="13">
    <source>
        <dbReference type="PIRSR" id="PIRSR000382-2"/>
    </source>
</evidence>
<feature type="binding site" evidence="13">
    <location>
        <position position="761"/>
    </location>
    <ligand>
        <name>Zn(2+)</name>
        <dbReference type="ChEBI" id="CHEBI:29105"/>
        <label>1</label>
        <note>catalytic</note>
    </ligand>
</feature>
<keyword evidence="4 11" id="KW-0489">Methyltransferase</keyword>
<feature type="binding site" evidence="11 12">
    <location>
        <begin position="550"/>
        <end position="551"/>
    </location>
    <ligand>
        <name>5-methyltetrahydropteroyltri-L-glutamate</name>
        <dbReference type="ChEBI" id="CHEBI:58207"/>
    </ligand>
</feature>
<dbReference type="HAMAP" id="MF_00172">
    <property type="entry name" value="Meth_synth"/>
    <property type="match status" value="1"/>
</dbReference>
<evidence type="ECO:0000313" key="17">
    <source>
        <dbReference type="EMBL" id="ABJ07105.1"/>
    </source>
</evidence>
<dbReference type="HOGENOM" id="CLU_013175_0_0_5"/>
<feature type="binding site" evidence="11 12">
    <location>
        <position position="634"/>
    </location>
    <ligand>
        <name>L-homocysteine</name>
        <dbReference type="ChEBI" id="CHEBI:58199"/>
    </ligand>
</feature>
<dbReference type="FunFam" id="3.20.20.210:FF:000002">
    <property type="entry name" value="5-methyltetrahydropteroyltriglutamate--homocysteine methyltransferase"/>
    <property type="match status" value="1"/>
</dbReference>
<dbReference type="KEGG" id="rpe:RPE_3169"/>
<dbReference type="eggNOG" id="COG0620">
    <property type="taxonomic scope" value="Bacteria"/>
</dbReference>
<dbReference type="Pfam" id="PF01717">
    <property type="entry name" value="Meth_synt_2"/>
    <property type="match status" value="1"/>
</dbReference>